<dbReference type="PROSITE" id="PS52039">
    <property type="entry name" value="TOPO_IA_2"/>
    <property type="match status" value="1"/>
</dbReference>
<dbReference type="InterPro" id="IPR006171">
    <property type="entry name" value="TOPRIM_dom"/>
</dbReference>
<dbReference type="InterPro" id="IPR034149">
    <property type="entry name" value="TOPRIM_TopoI"/>
</dbReference>
<dbReference type="InterPro" id="IPR000380">
    <property type="entry name" value="Topo_IA"/>
</dbReference>
<dbReference type="PRINTS" id="PR00417">
    <property type="entry name" value="PRTPISMRASEI"/>
</dbReference>
<dbReference type="GO" id="GO:0046872">
    <property type="term" value="F:metal ion binding"/>
    <property type="evidence" value="ECO:0007669"/>
    <property type="project" value="UniProtKB-KW"/>
</dbReference>
<accession>A0A3B0V110</accession>
<gene>
    <name evidence="12" type="ORF">MNBD_GAMMA01-1022</name>
</gene>
<dbReference type="InterPro" id="IPR023405">
    <property type="entry name" value="Topo_IA_core_domain"/>
</dbReference>
<dbReference type="AlphaFoldDB" id="A0A3B0V110"/>
<keyword evidence="6" id="KW-0799">Topoisomerase</keyword>
<dbReference type="PROSITE" id="PS00396">
    <property type="entry name" value="TOPO_IA_1"/>
    <property type="match status" value="1"/>
</dbReference>
<evidence type="ECO:0000256" key="7">
    <source>
        <dbReference type="ARBA" id="ARBA00023125"/>
    </source>
</evidence>
<dbReference type="GO" id="GO:0003677">
    <property type="term" value="F:DNA binding"/>
    <property type="evidence" value="ECO:0007669"/>
    <property type="project" value="UniProtKB-KW"/>
</dbReference>
<dbReference type="InterPro" id="IPR013824">
    <property type="entry name" value="Topo_IA_cen_sub1"/>
</dbReference>
<proteinExistence type="inferred from homology"/>
<evidence type="ECO:0000313" key="12">
    <source>
        <dbReference type="EMBL" id="VAW34580.1"/>
    </source>
</evidence>
<dbReference type="Gene3D" id="1.10.290.10">
    <property type="entry name" value="Topoisomerase I, domain 4"/>
    <property type="match status" value="1"/>
</dbReference>
<dbReference type="CDD" id="cd03363">
    <property type="entry name" value="TOPRIM_TopoIA_TopoI"/>
    <property type="match status" value="1"/>
</dbReference>
<dbReference type="PANTHER" id="PTHR42785:SF1">
    <property type="entry name" value="DNA TOPOISOMERASE"/>
    <property type="match status" value="1"/>
</dbReference>
<dbReference type="Gene3D" id="1.10.460.10">
    <property type="entry name" value="Topoisomerase I, domain 2"/>
    <property type="match status" value="1"/>
</dbReference>
<dbReference type="Pfam" id="PF01131">
    <property type="entry name" value="Topoisom_bac"/>
    <property type="match status" value="1"/>
</dbReference>
<dbReference type="InterPro" id="IPR023406">
    <property type="entry name" value="Topo_IA_AS"/>
</dbReference>
<dbReference type="Pfam" id="PF01751">
    <property type="entry name" value="Toprim"/>
    <property type="match status" value="1"/>
</dbReference>
<comment type="catalytic activity">
    <reaction evidence="1">
        <text>ATP-independent breakage of single-stranded DNA, followed by passage and rejoining.</text>
        <dbReference type="EC" id="5.6.2.1"/>
    </reaction>
</comment>
<name>A0A3B0V110_9ZZZZ</name>
<feature type="domain" description="Toprim" evidence="10">
    <location>
        <begin position="3"/>
        <end position="117"/>
    </location>
</feature>
<dbReference type="PROSITE" id="PS50880">
    <property type="entry name" value="TOPRIM"/>
    <property type="match status" value="1"/>
</dbReference>
<keyword evidence="4" id="KW-0479">Metal-binding</keyword>
<comment type="similarity">
    <text evidence="2">Belongs to the type IA topoisomerase family.</text>
</comment>
<dbReference type="InterPro" id="IPR028612">
    <property type="entry name" value="Topoisom_1_IA"/>
</dbReference>
<dbReference type="PANTHER" id="PTHR42785">
    <property type="entry name" value="DNA TOPOISOMERASE, TYPE IA, CORE"/>
    <property type="match status" value="1"/>
</dbReference>
<dbReference type="EC" id="5.6.2.1" evidence="3"/>
<dbReference type="InterPro" id="IPR013825">
    <property type="entry name" value="Topo_IA_cen_sub2"/>
</dbReference>
<feature type="region of interest" description="Disordered" evidence="9">
    <location>
        <begin position="759"/>
        <end position="784"/>
    </location>
</feature>
<dbReference type="Gene3D" id="2.70.20.10">
    <property type="entry name" value="Topoisomerase I, domain 3"/>
    <property type="match status" value="1"/>
</dbReference>
<feature type="compositionally biased region" description="Basic residues" evidence="9">
    <location>
        <begin position="762"/>
        <end position="784"/>
    </location>
</feature>
<evidence type="ECO:0000256" key="8">
    <source>
        <dbReference type="ARBA" id="ARBA00023235"/>
    </source>
</evidence>
<dbReference type="NCBIfam" id="TIGR01051">
    <property type="entry name" value="topA_bact"/>
    <property type="match status" value="1"/>
</dbReference>
<keyword evidence="8 12" id="KW-0413">Isomerase</keyword>
<keyword evidence="7" id="KW-0238">DNA-binding</keyword>
<evidence type="ECO:0000256" key="4">
    <source>
        <dbReference type="ARBA" id="ARBA00022723"/>
    </source>
</evidence>
<dbReference type="InterPro" id="IPR003601">
    <property type="entry name" value="Topo_IA_2"/>
</dbReference>
<evidence type="ECO:0000259" key="11">
    <source>
        <dbReference type="PROSITE" id="PS52039"/>
    </source>
</evidence>
<dbReference type="Gene3D" id="3.40.50.140">
    <property type="match status" value="1"/>
</dbReference>
<dbReference type="SUPFAM" id="SSF56712">
    <property type="entry name" value="Prokaryotic type I DNA topoisomerase"/>
    <property type="match status" value="1"/>
</dbReference>
<dbReference type="SMART" id="SM00437">
    <property type="entry name" value="TOP1Ac"/>
    <property type="match status" value="1"/>
</dbReference>
<dbReference type="InterPro" id="IPR005733">
    <property type="entry name" value="TopoI_bac-type"/>
</dbReference>
<evidence type="ECO:0000256" key="6">
    <source>
        <dbReference type="ARBA" id="ARBA00023029"/>
    </source>
</evidence>
<protein>
    <recommendedName>
        <fullName evidence="3">DNA topoisomerase</fullName>
        <ecNumber evidence="3">5.6.2.1</ecNumber>
    </recommendedName>
</protein>
<dbReference type="EMBL" id="UOEW01000075">
    <property type="protein sequence ID" value="VAW34580.1"/>
    <property type="molecule type" value="Genomic_DNA"/>
</dbReference>
<dbReference type="InterPro" id="IPR025589">
    <property type="entry name" value="Toprim_C_rpt"/>
</dbReference>
<dbReference type="InterPro" id="IPR013497">
    <property type="entry name" value="Topo_IA_cen"/>
</dbReference>
<dbReference type="SMART" id="SM00436">
    <property type="entry name" value="TOP1Bc"/>
    <property type="match status" value="1"/>
</dbReference>
<feature type="domain" description="Topo IA-type catalytic" evidence="11">
    <location>
        <begin position="133"/>
        <end position="569"/>
    </location>
</feature>
<evidence type="ECO:0000256" key="9">
    <source>
        <dbReference type="SAM" id="MobiDB-lite"/>
    </source>
</evidence>
<dbReference type="SMART" id="SM00493">
    <property type="entry name" value="TOPRIM"/>
    <property type="match status" value="1"/>
</dbReference>
<evidence type="ECO:0000256" key="1">
    <source>
        <dbReference type="ARBA" id="ARBA00000213"/>
    </source>
</evidence>
<evidence type="ECO:0000259" key="10">
    <source>
        <dbReference type="PROSITE" id="PS50880"/>
    </source>
</evidence>
<dbReference type="HAMAP" id="MF_00952">
    <property type="entry name" value="Topoisom_1_prok"/>
    <property type="match status" value="1"/>
</dbReference>
<evidence type="ECO:0000256" key="3">
    <source>
        <dbReference type="ARBA" id="ARBA00012891"/>
    </source>
</evidence>
<reference evidence="12" key="1">
    <citation type="submission" date="2018-06" db="EMBL/GenBank/DDBJ databases">
        <authorList>
            <person name="Zhirakovskaya E."/>
        </authorList>
    </citation>
    <scope>NUCLEOTIDE SEQUENCE</scope>
</reference>
<dbReference type="InterPro" id="IPR013826">
    <property type="entry name" value="Topo_IA_cen_sub3"/>
</dbReference>
<organism evidence="12">
    <name type="scientific">hydrothermal vent metagenome</name>
    <dbReference type="NCBI Taxonomy" id="652676"/>
    <lineage>
        <taxon>unclassified sequences</taxon>
        <taxon>metagenomes</taxon>
        <taxon>ecological metagenomes</taxon>
    </lineage>
</organism>
<evidence type="ECO:0000256" key="2">
    <source>
        <dbReference type="ARBA" id="ARBA00009446"/>
    </source>
</evidence>
<dbReference type="Pfam" id="PF13368">
    <property type="entry name" value="Toprim_C_rpt"/>
    <property type="match status" value="3"/>
</dbReference>
<evidence type="ECO:0000256" key="5">
    <source>
        <dbReference type="ARBA" id="ARBA00022842"/>
    </source>
</evidence>
<dbReference type="CDD" id="cd00186">
    <property type="entry name" value="TOP1Ac"/>
    <property type="match status" value="1"/>
</dbReference>
<dbReference type="InterPro" id="IPR003602">
    <property type="entry name" value="Topo_IA_DNA-bd_dom"/>
</dbReference>
<keyword evidence="5" id="KW-0460">Magnesium</keyword>
<dbReference type="GO" id="GO:0006265">
    <property type="term" value="P:DNA topological change"/>
    <property type="evidence" value="ECO:0007669"/>
    <property type="project" value="InterPro"/>
</dbReference>
<sequence>MAKNLLIVESPAKSKTIEKYLGKDYKVLASYGHIRDLLPKTGAVDTENDFAMTYIEVERNKKHIDAIVREAKKADAIYLATDLDREGEAISWHVAEILKSRKILANKTIHRVVFSEITKTAITAAVANPRELSTDLVDAQQARRALDYLVGFNLSPLLWKKVRRGLSAGRVQSPALRMIVNREEEIDAFNPKEYWSIATPMLKNGHEFIANLIQYDGKKLKKFDLNNKPQVDGVLAKLKAQAGDSLTVTKLTEKQRKRHPAPPFITSTLQQEAARKLGFSTRKTMQIAQQLYEGMVVDGVSQGLITYMRTDSVQLSKDALQNIRQTIGQNFGSDLVPQKPNYYRGKSKNAQEAHEAVRPVNAALTPKKVSGSLNHDQQRLYDLIWKRSLASQMTDALIGTVAADYQFGDAHIFRATGSTVIKKGFLTVYEEGKDDQKKQTTNNLPRLKEGDTSKVIDITGKQHFTEPPPRYSEASLVKALEEHGIGRPSTYASIISTLLNRDYVELDKKRFIPTDIGKVVSRFLQKHFEKYVDYDFTAKLEDALDAVSRGEKKWIPLLKKFWVPFKALLDDKEESVSRDEAQYKRELGTDPSSGKPVTARVGKYGSFVQIGTRDDEDKPRFAGLLPGQKLDKISFAEAMDLFRLPRTLGETGDGEKVSANIGRFGPYVRYDNKFVSIKKDTFSPYDITLAEALELIKEKKIADANRIITTFDDGIQILNGRWGPYVTDGKKNGKIVKGSDPKTLSHEDCLEILAKTPDKKSRFNKKTKKKATKKKTTKKKAKKK</sequence>
<dbReference type="GO" id="GO:0003917">
    <property type="term" value="F:DNA topoisomerase type I (single strand cut, ATP-independent) activity"/>
    <property type="evidence" value="ECO:0007669"/>
    <property type="project" value="UniProtKB-EC"/>
</dbReference>